<keyword evidence="7" id="KW-0282">Flagellum</keyword>
<keyword evidence="7" id="KW-0969">Cilium</keyword>
<dbReference type="Pfam" id="PF06429">
    <property type="entry name" value="Flg_bbr_C"/>
    <property type="match status" value="1"/>
</dbReference>
<dbReference type="InterPro" id="IPR010930">
    <property type="entry name" value="Flg_bb/hook_C_dom"/>
</dbReference>
<name>A0ABS1JTA3_9BURK</name>
<sequence>MNEILSLVLGSMQADMARLDSVAMNLANAQTVGYKRGVAVTLPFAARVERGVQQGLGVERAEAGPSPMLASHVDQRPGTLKSTGQALDVALAGPGWIEVQTEAGPAYTRQGNFRLDPRGRVVTQQGHLVMGVGGEIQLTQGNPVIDAAGRVFDATAAAQGGSRGTPLAQLRIVQFDASAQLERLGDGLVRVHGEPVTVNEGATQVQQGFLENSNVQSMQEMVQLLQSVRHLETMQRVATSYDEMLGTSIRRLGEGS</sequence>
<dbReference type="NCBIfam" id="TIGR03506">
    <property type="entry name" value="FlgEFG_subfam"/>
    <property type="match status" value="1"/>
</dbReference>
<protein>
    <submittedName>
        <fullName evidence="7">Flagellar hook-basal body protein</fullName>
    </submittedName>
</protein>
<keyword evidence="8" id="KW-1185">Reference proteome</keyword>
<feature type="domain" description="Flagellar hook protein FlgE/F/G-like D1" evidence="6">
    <location>
        <begin position="90"/>
        <end position="141"/>
    </location>
</feature>
<dbReference type="EMBL" id="JAEQND010000011">
    <property type="protein sequence ID" value="MBL0427401.1"/>
    <property type="molecule type" value="Genomic_DNA"/>
</dbReference>
<dbReference type="PANTHER" id="PTHR30435">
    <property type="entry name" value="FLAGELLAR PROTEIN"/>
    <property type="match status" value="1"/>
</dbReference>
<dbReference type="InterPro" id="IPR037925">
    <property type="entry name" value="FlgE/F/G-like"/>
</dbReference>
<evidence type="ECO:0000259" key="5">
    <source>
        <dbReference type="Pfam" id="PF06429"/>
    </source>
</evidence>
<dbReference type="Pfam" id="PF22692">
    <property type="entry name" value="LlgE_F_G_D1"/>
    <property type="match status" value="1"/>
</dbReference>
<comment type="subcellular location">
    <subcellularLocation>
        <location evidence="1 4">Bacterial flagellum basal body</location>
    </subcellularLocation>
</comment>
<evidence type="ECO:0000256" key="3">
    <source>
        <dbReference type="ARBA" id="ARBA00023143"/>
    </source>
</evidence>
<evidence type="ECO:0000256" key="1">
    <source>
        <dbReference type="ARBA" id="ARBA00004117"/>
    </source>
</evidence>
<evidence type="ECO:0000313" key="7">
    <source>
        <dbReference type="EMBL" id="MBL0427401.1"/>
    </source>
</evidence>
<dbReference type="InterPro" id="IPR053967">
    <property type="entry name" value="LlgE_F_G-like_D1"/>
</dbReference>
<feature type="domain" description="Flagellar basal-body/hook protein C-terminal" evidence="5">
    <location>
        <begin position="206"/>
        <end position="250"/>
    </location>
</feature>
<dbReference type="InterPro" id="IPR020013">
    <property type="entry name" value="Flagellar_FlgE/F/G"/>
</dbReference>
<comment type="similarity">
    <text evidence="2 4">Belongs to the flagella basal body rod proteins family.</text>
</comment>
<evidence type="ECO:0000256" key="4">
    <source>
        <dbReference type="RuleBase" id="RU362116"/>
    </source>
</evidence>
<dbReference type="Proteomes" id="UP000622707">
    <property type="component" value="Unassembled WGS sequence"/>
</dbReference>
<organism evidence="7 8">
    <name type="scientific">Ramlibacter alkalitolerans</name>
    <dbReference type="NCBI Taxonomy" id="2039631"/>
    <lineage>
        <taxon>Bacteria</taxon>
        <taxon>Pseudomonadati</taxon>
        <taxon>Pseudomonadota</taxon>
        <taxon>Betaproteobacteria</taxon>
        <taxon>Burkholderiales</taxon>
        <taxon>Comamonadaceae</taxon>
        <taxon>Ramlibacter</taxon>
    </lineage>
</organism>
<proteinExistence type="inferred from homology"/>
<comment type="caution">
    <text evidence="7">The sequence shown here is derived from an EMBL/GenBank/DDBJ whole genome shotgun (WGS) entry which is preliminary data.</text>
</comment>
<dbReference type="SUPFAM" id="SSF117143">
    <property type="entry name" value="Flagellar hook protein flgE"/>
    <property type="match status" value="1"/>
</dbReference>
<accession>A0ABS1JTA3</accession>
<keyword evidence="3 4" id="KW-0975">Bacterial flagellum</keyword>
<keyword evidence="7" id="KW-0966">Cell projection</keyword>
<gene>
    <name evidence="7" type="ORF">JI746_19975</name>
</gene>
<evidence type="ECO:0000256" key="2">
    <source>
        <dbReference type="ARBA" id="ARBA00009677"/>
    </source>
</evidence>
<reference evidence="7 8" key="1">
    <citation type="journal article" date="2017" name="Int. J. Syst. Evol. Microbiol.">
        <title>Ramlibacter alkalitolerans sp. nov., alkali-tolerant bacterium isolated from soil of ginseng.</title>
        <authorList>
            <person name="Lee D.H."/>
            <person name="Cha C.J."/>
        </authorList>
    </citation>
    <scope>NUCLEOTIDE SEQUENCE [LARGE SCALE GENOMIC DNA]</scope>
    <source>
        <strain evidence="7 8">KACC 19305</strain>
    </source>
</reference>
<evidence type="ECO:0000313" key="8">
    <source>
        <dbReference type="Proteomes" id="UP000622707"/>
    </source>
</evidence>
<evidence type="ECO:0000259" key="6">
    <source>
        <dbReference type="Pfam" id="PF22692"/>
    </source>
</evidence>
<dbReference type="PANTHER" id="PTHR30435:SF19">
    <property type="entry name" value="FLAGELLAR BASAL-BODY ROD PROTEIN FLGG"/>
    <property type="match status" value="1"/>
</dbReference>
<dbReference type="RefSeq" id="WP_201692026.1">
    <property type="nucleotide sequence ID" value="NZ_JAEQND010000011.1"/>
</dbReference>